<proteinExistence type="predicted"/>
<dbReference type="RefSeq" id="WP_133602707.1">
    <property type="nucleotide sequence ID" value="NZ_JAUFPJ010000002.1"/>
</dbReference>
<keyword evidence="3" id="KW-1185">Reference proteome</keyword>
<dbReference type="Proteomes" id="UP000295357">
    <property type="component" value="Unassembled WGS sequence"/>
</dbReference>
<sequence>MKLLPAVQAHRIETLSLSLSSRGGTCVSADQQGRCLHELLLPLLGPLLDRLAPPQQVLRLERLELHLGRLSLDDAPERWRTRLEQALALALARALPQSAPPLKTSALELTQFLHFLQHGSLPWSMASGPGSLRLSLWLESLARRQGALLWRRLQALPDAGQVLERLSRISPPQGLQALLAARQPDLAQGLTHLDEAWLAPLQHSGRLGAYQAGQLRQRLRVTALRALWGLRGPATSQAWREALFTALRQDLRAQLGEGWQQRLPGPRSADVGRAQRGLDQALLAAVLAPRRQAGEPASGIEGRLEAERPSPASLAWAGLRQLMGQAGARSGRRQRERVRQLLATLSRHAAAELRERLLRLLRQRRARRRCSELLDPEAMGSLMGLLGVSARSVGAGWADSLRQTALRLQSQCAPTQRPRLGRLQALLMEASLAAWSAGRRLPDSHSGWQALWAAAWARWQRDEPELQRPAGPSPSPEGSGRQPPRKTEAAQARRLQNPPSTQAERGWSWAQRLRLAQMLETPQACLRWLRRTPELQRWRLLKAQFGQAVDGLKRRLQRLLGLAEAQAAEPAPAGLTRTALFAPPDAPRLRERLWLGLCRRLFVLGEAPEQLRLGPELLATAPGRAAPTAELSAPRLGEPIWVDDAGQVLLAVYAQCLFARFELLDESGRQWRSETARAHAVACLQYLVRGAQGLDTPDEHRLPLSKLLCGASPETLLVPDSGPEPARQAELEGLLQALIAHWAALGQTSPQALRESFLQRGGRLVQETQAESVEGPEGRREEPARWRLRVEGRAFDVLLDRLPWSYGLIRLPWMSAVLHVDWR</sequence>
<evidence type="ECO:0000313" key="3">
    <source>
        <dbReference type="Proteomes" id="UP000295357"/>
    </source>
</evidence>
<evidence type="ECO:0000256" key="1">
    <source>
        <dbReference type="SAM" id="MobiDB-lite"/>
    </source>
</evidence>
<reference evidence="2 3" key="1">
    <citation type="submission" date="2019-03" db="EMBL/GenBank/DDBJ databases">
        <title>Genomic Encyclopedia of Type Strains, Phase IV (KMG-IV): sequencing the most valuable type-strain genomes for metagenomic binning, comparative biology and taxonomic classification.</title>
        <authorList>
            <person name="Goeker M."/>
        </authorList>
    </citation>
    <scope>NUCLEOTIDE SEQUENCE [LARGE SCALE GENOMIC DNA]</scope>
    <source>
        <strain evidence="2 3">DSM 25082</strain>
    </source>
</reference>
<name>A0A4R6N9B1_9BURK</name>
<dbReference type="Pfam" id="PF19268">
    <property type="entry name" value="CIS_TMP"/>
    <property type="match status" value="2"/>
</dbReference>
<accession>A0A4R6N9B1</accession>
<gene>
    <name evidence="2" type="ORF">DFR39_102331</name>
</gene>
<dbReference type="AlphaFoldDB" id="A0A4R6N9B1"/>
<dbReference type="InterPro" id="IPR045538">
    <property type="entry name" value="CIS_TMP"/>
</dbReference>
<comment type="caution">
    <text evidence="2">The sequence shown here is derived from an EMBL/GenBank/DDBJ whole genome shotgun (WGS) entry which is preliminary data.</text>
</comment>
<dbReference type="EMBL" id="SNXE01000002">
    <property type="protein sequence ID" value="TDP11945.1"/>
    <property type="molecule type" value="Genomic_DNA"/>
</dbReference>
<protein>
    <submittedName>
        <fullName evidence="2">Uncharacterized protein</fullName>
    </submittedName>
</protein>
<organism evidence="2 3">
    <name type="scientific">Roseateles asaccharophilus</name>
    <dbReference type="NCBI Taxonomy" id="582607"/>
    <lineage>
        <taxon>Bacteria</taxon>
        <taxon>Pseudomonadati</taxon>
        <taxon>Pseudomonadota</taxon>
        <taxon>Betaproteobacteria</taxon>
        <taxon>Burkholderiales</taxon>
        <taxon>Sphaerotilaceae</taxon>
        <taxon>Roseateles</taxon>
    </lineage>
</organism>
<dbReference type="OrthoDB" id="499748at2"/>
<evidence type="ECO:0000313" key="2">
    <source>
        <dbReference type="EMBL" id="TDP11945.1"/>
    </source>
</evidence>
<feature type="region of interest" description="Disordered" evidence="1">
    <location>
        <begin position="463"/>
        <end position="506"/>
    </location>
</feature>